<proteinExistence type="inferred from homology"/>
<dbReference type="InterPro" id="IPR010809">
    <property type="entry name" value="FliD_C"/>
</dbReference>
<name>A0A7C9JX10_9PROT</name>
<keyword evidence="8" id="KW-0966">Cell projection</keyword>
<evidence type="ECO:0000256" key="4">
    <source>
        <dbReference type="ARBA" id="ARBA00023143"/>
    </source>
</evidence>
<evidence type="ECO:0000256" key="5">
    <source>
        <dbReference type="RuleBase" id="RU362066"/>
    </source>
</evidence>
<comment type="subcellular location">
    <subcellularLocation>
        <location evidence="5">Secreted</location>
    </subcellularLocation>
    <subcellularLocation>
        <location evidence="5">Bacterial flagellum</location>
    </subcellularLocation>
</comment>
<accession>A0A7C9JX10</accession>
<keyword evidence="3" id="KW-0175">Coiled coil</keyword>
<evidence type="ECO:0000256" key="2">
    <source>
        <dbReference type="ARBA" id="ARBA00011255"/>
    </source>
</evidence>
<evidence type="ECO:0000313" key="8">
    <source>
        <dbReference type="EMBL" id="NDP48257.1"/>
    </source>
</evidence>
<dbReference type="GO" id="GO:0071973">
    <property type="term" value="P:bacterial-type flagellum-dependent cell motility"/>
    <property type="evidence" value="ECO:0007669"/>
    <property type="project" value="TreeGrafter"/>
</dbReference>
<dbReference type="GO" id="GO:0005576">
    <property type="term" value="C:extracellular region"/>
    <property type="evidence" value="ECO:0007669"/>
    <property type="project" value="UniProtKB-SubCell"/>
</dbReference>
<comment type="function">
    <text evidence="5">Required for morphogenesis and for the elongation of the flagellar filament by facilitating polymerization of the flagellin monomers at the tip of growing filament. Forms a capping structure, which prevents flagellin subunits (transported through the central channel of the flagellum) from leaking out without polymerization at the distal end.</text>
</comment>
<keyword evidence="4 5" id="KW-0975">Bacterial flagellum</keyword>
<keyword evidence="8" id="KW-0282">Flagellum</keyword>
<comment type="subunit">
    <text evidence="2 5">Homopentamer.</text>
</comment>
<dbReference type="Pfam" id="PF02465">
    <property type="entry name" value="FliD_N"/>
    <property type="match status" value="1"/>
</dbReference>
<reference evidence="8 9" key="1">
    <citation type="submission" date="2019-09" db="EMBL/GenBank/DDBJ databases">
        <title>H2 Metabolism Revealed by Metagenomic Analysis in Subglacial Sediment of East Antarctica.</title>
        <authorList>
            <person name="Yang Z."/>
            <person name="Zhang Y."/>
            <person name="Lv Y."/>
            <person name="Yan W."/>
            <person name="Xiao X."/>
            <person name="Sun B."/>
            <person name="Ma H."/>
        </authorList>
    </citation>
    <scope>NUCLEOTIDE SEQUENCE [LARGE SCALE GENOMIC DNA]</scope>
    <source>
        <strain evidence="8">Bin2_2</strain>
    </source>
</reference>
<sequence length="665" mass="67282">MLNSTSSLDVNSIVRQLMTVEQQPITKLSSKEAGYQAKLSAYGSVKGAVSGFQTALQGLNSASKFQTLTATASDTSVFSASATSIAVAGTYSMEVTSLAQAQKLVANGQISSTAAIGSGAATTVTFDFGTISGGTLTNGAYSGASFASNGNGTRSITLDSSNNSLQGIRDAINAAKIGVTATIINDGSGTPYRLALSSDNQGISNSIKISVSGDAAIDSLLGHDPAGTQTLSESVSAQNANFKINGVAVSKSSNSVSDVVQGVTLNLNKVTTSPTTLTVARDTNTISNSISGFVKAYNDLATTLKNVSAYDAANQRGAILQGDATVRSLQTQLRGIIGSSVAGTPGNLTTLSSVGVAFQKDGSLAVNQPRLTDAMNNNFDDIASLFASVGKSTDSLVGFNGASSSKPGNYAVNVTQIATQGKSVGANTVATPLNIVSGNNDVLDVVVNGINASITLSPGTYSSAQALATEMQAKINGVNALSNLSIAVAIAENAGKFTLTSLKYGATSSVSITGGSAALSLGLNSSTPTDGVDVAGSIGGASATGSGQLLSAASGDAQGLGIFINGGTTGDRGVLNYSQGYASSLSKWATSILDTDGLLAARTEGIGRSITDIGKRRTEMEARLINIEKRYRAQFTALDTMLSSMNSTSAFLTQQLDNLPGSSRR</sequence>
<dbReference type="PANTHER" id="PTHR30288:SF0">
    <property type="entry name" value="FLAGELLAR HOOK-ASSOCIATED PROTEIN 2"/>
    <property type="match status" value="1"/>
</dbReference>
<organism evidence="8 9">
    <name type="scientific">Sulfuriferula multivorans</name>
    <dbReference type="NCBI Taxonomy" id="1559896"/>
    <lineage>
        <taxon>Bacteria</taxon>
        <taxon>Pseudomonadati</taxon>
        <taxon>Pseudomonadota</taxon>
        <taxon>Betaproteobacteria</taxon>
        <taxon>Nitrosomonadales</taxon>
        <taxon>Sulfuricellaceae</taxon>
        <taxon>Sulfuriferula</taxon>
    </lineage>
</organism>
<evidence type="ECO:0000256" key="1">
    <source>
        <dbReference type="ARBA" id="ARBA00009764"/>
    </source>
</evidence>
<dbReference type="Proteomes" id="UP000483432">
    <property type="component" value="Unassembled WGS sequence"/>
</dbReference>
<dbReference type="InterPro" id="IPR003481">
    <property type="entry name" value="FliD_N"/>
</dbReference>
<dbReference type="GO" id="GO:0007155">
    <property type="term" value="P:cell adhesion"/>
    <property type="evidence" value="ECO:0007669"/>
    <property type="project" value="InterPro"/>
</dbReference>
<dbReference type="AlphaFoldDB" id="A0A7C9JX10"/>
<gene>
    <name evidence="8" type="primary">fliD</name>
    <name evidence="8" type="ORF">GZ085_07670</name>
</gene>
<dbReference type="GO" id="GO:0009424">
    <property type="term" value="C:bacterial-type flagellum hook"/>
    <property type="evidence" value="ECO:0007669"/>
    <property type="project" value="UniProtKB-UniRule"/>
</dbReference>
<evidence type="ECO:0000313" key="9">
    <source>
        <dbReference type="Proteomes" id="UP000483432"/>
    </source>
</evidence>
<feature type="domain" description="Flagellar hook-associated protein 2 C-terminal" evidence="7">
    <location>
        <begin position="237"/>
        <end position="647"/>
    </location>
</feature>
<dbReference type="Pfam" id="PF07195">
    <property type="entry name" value="FliD_C"/>
    <property type="match status" value="1"/>
</dbReference>
<protein>
    <recommendedName>
        <fullName evidence="5">Flagellar hook-associated protein 2</fullName>
        <shortName evidence="5">HAP2</shortName>
    </recommendedName>
    <alternativeName>
        <fullName evidence="5">Flagellar cap protein</fullName>
    </alternativeName>
</protein>
<evidence type="ECO:0000259" key="7">
    <source>
        <dbReference type="Pfam" id="PF07195"/>
    </source>
</evidence>
<dbReference type="GO" id="GO:0009421">
    <property type="term" value="C:bacterial-type flagellum filament cap"/>
    <property type="evidence" value="ECO:0007669"/>
    <property type="project" value="InterPro"/>
</dbReference>
<comment type="similarity">
    <text evidence="1 5">Belongs to the FliD family.</text>
</comment>
<keyword evidence="8" id="KW-0969">Cilium</keyword>
<feature type="domain" description="Flagellar hook-associated protein 2 N-terminal" evidence="6">
    <location>
        <begin position="6"/>
        <end position="102"/>
    </location>
</feature>
<evidence type="ECO:0000256" key="3">
    <source>
        <dbReference type="ARBA" id="ARBA00023054"/>
    </source>
</evidence>
<evidence type="ECO:0000259" key="6">
    <source>
        <dbReference type="Pfam" id="PF02465"/>
    </source>
</evidence>
<dbReference type="PANTHER" id="PTHR30288">
    <property type="entry name" value="FLAGELLAR CAP/ASSEMBLY PROTEIN FLID"/>
    <property type="match status" value="1"/>
</dbReference>
<keyword evidence="5" id="KW-0964">Secreted</keyword>
<dbReference type="InterPro" id="IPR040026">
    <property type="entry name" value="FliD"/>
</dbReference>
<dbReference type="EMBL" id="JAAFGW010000097">
    <property type="protein sequence ID" value="NDP48257.1"/>
    <property type="molecule type" value="Genomic_DNA"/>
</dbReference>
<comment type="caution">
    <text evidence="8">The sequence shown here is derived from an EMBL/GenBank/DDBJ whole genome shotgun (WGS) entry which is preliminary data.</text>
</comment>